<name>A0A915KGH8_ROMCU</name>
<dbReference type="AlphaFoldDB" id="A0A915KGH8"/>
<organism evidence="2 3">
    <name type="scientific">Romanomermis culicivorax</name>
    <name type="common">Nematode worm</name>
    <dbReference type="NCBI Taxonomy" id="13658"/>
    <lineage>
        <taxon>Eukaryota</taxon>
        <taxon>Metazoa</taxon>
        <taxon>Ecdysozoa</taxon>
        <taxon>Nematoda</taxon>
        <taxon>Enoplea</taxon>
        <taxon>Dorylaimia</taxon>
        <taxon>Mermithida</taxon>
        <taxon>Mermithoidea</taxon>
        <taxon>Mermithidae</taxon>
        <taxon>Romanomermis</taxon>
    </lineage>
</organism>
<feature type="signal peptide" evidence="1">
    <location>
        <begin position="1"/>
        <end position="17"/>
    </location>
</feature>
<dbReference type="Proteomes" id="UP000887565">
    <property type="component" value="Unplaced"/>
</dbReference>
<protein>
    <submittedName>
        <fullName evidence="3">Uncharacterized protein</fullName>
    </submittedName>
</protein>
<proteinExistence type="predicted"/>
<reference evidence="3" key="1">
    <citation type="submission" date="2022-11" db="UniProtKB">
        <authorList>
            <consortium name="WormBaseParasite"/>
        </authorList>
    </citation>
    <scope>IDENTIFICATION</scope>
</reference>
<feature type="chain" id="PRO_5036825333" evidence="1">
    <location>
        <begin position="18"/>
        <end position="312"/>
    </location>
</feature>
<evidence type="ECO:0000313" key="3">
    <source>
        <dbReference type="WBParaSite" id="nRc.2.0.1.t37064-RA"/>
    </source>
</evidence>
<sequence>MTKFLLFLSAIFYVSYAIRTTTTASRRSSVDAAGCCTMTVYPEGKVWISTAAQPTPTDDRPPAVGAFRESTQIGSAKRKSAVRGSAQPIAQPVARSAASINYTLYDPYGIITKVWAYDVDQSGAILSHKKVFEADADTLKCPAGYTTDNPEHKEMTKGAHAQTLCLQQNGLAAQNLKPDKWYAICRERSCNTCHLDKMKNTKKFPEYVKVESAKIQNDKLVIQMSVLEAGMRYNVSVEVGAGRPALANATIPASQTTASIQVTNPPDTIYRLPMYVHATPWPKIDGVTCGVSSRRQLAIVPPIKKVGALSRE</sequence>
<dbReference type="WBParaSite" id="nRc.2.0.1.t37064-RA">
    <property type="protein sequence ID" value="nRc.2.0.1.t37064-RA"/>
    <property type="gene ID" value="nRc.2.0.1.g37064"/>
</dbReference>
<keyword evidence="1" id="KW-0732">Signal</keyword>
<evidence type="ECO:0000256" key="1">
    <source>
        <dbReference type="SAM" id="SignalP"/>
    </source>
</evidence>
<keyword evidence="2" id="KW-1185">Reference proteome</keyword>
<evidence type="ECO:0000313" key="2">
    <source>
        <dbReference type="Proteomes" id="UP000887565"/>
    </source>
</evidence>
<accession>A0A915KGH8</accession>